<dbReference type="PANTHER" id="PTHR34384:SF6">
    <property type="entry name" value="STAPHYLOFERRIN B SYNTHASE"/>
    <property type="match status" value="1"/>
</dbReference>
<evidence type="ECO:0008006" key="7">
    <source>
        <dbReference type="Google" id="ProtNLM"/>
    </source>
</evidence>
<accession>A0A292YNG3</accession>
<dbReference type="Proteomes" id="UP000217785">
    <property type="component" value="Unassembled WGS sequence"/>
</dbReference>
<evidence type="ECO:0000256" key="1">
    <source>
        <dbReference type="ARBA" id="ARBA00004924"/>
    </source>
</evidence>
<evidence type="ECO:0000313" key="6">
    <source>
        <dbReference type="Proteomes" id="UP000217785"/>
    </source>
</evidence>
<dbReference type="PANTHER" id="PTHR34384">
    <property type="entry name" value="L-2,3-DIAMINOPROPANOATE--CITRATE LIGASE"/>
    <property type="match status" value="1"/>
</dbReference>
<evidence type="ECO:0000256" key="2">
    <source>
        <dbReference type="ARBA" id="ARBA00007832"/>
    </source>
</evidence>
<dbReference type="GO" id="GO:0016881">
    <property type="term" value="F:acid-amino acid ligase activity"/>
    <property type="evidence" value="ECO:0007669"/>
    <property type="project" value="UniProtKB-ARBA"/>
</dbReference>
<protein>
    <recommendedName>
        <fullName evidence="7">IucA/IucC family siderophore biosynthesis protein</fullName>
    </recommendedName>
</protein>
<evidence type="ECO:0000259" key="3">
    <source>
        <dbReference type="Pfam" id="PF04183"/>
    </source>
</evidence>
<feature type="domain" description="Aerobactin siderophore biosynthesis IucA/IucC N-terminal" evidence="3">
    <location>
        <begin position="201"/>
        <end position="449"/>
    </location>
</feature>
<dbReference type="Pfam" id="PF04183">
    <property type="entry name" value="IucA_IucC"/>
    <property type="match status" value="1"/>
</dbReference>
<organism evidence="5 6">
    <name type="scientific">Effusibacillus lacus</name>
    <dbReference type="NCBI Taxonomy" id="1348429"/>
    <lineage>
        <taxon>Bacteria</taxon>
        <taxon>Bacillati</taxon>
        <taxon>Bacillota</taxon>
        <taxon>Bacilli</taxon>
        <taxon>Bacillales</taxon>
        <taxon>Alicyclobacillaceae</taxon>
        <taxon>Effusibacillus</taxon>
    </lineage>
</organism>
<name>A0A292YNG3_9BACL</name>
<sequence length="664" mass="74710">MLETLDSSRNIQQVELDEEELKILSYIRNERPDLEELFLTNIDRGRKGILHRLLQAIVRENLAGISNRLTWSDPGNTIQIHLSGDRILLVPVRQRHSLARFDLAGDVILLNQGQPEIIEHPVHLLELLKEEGIVQDEDGEKRFLRFCQEVRNSAANYALALVGAELRKRELVAKAKESGAETSLEWVCQQEAEDEMFSPLEFYEQWVVDGHPLHPGAKIKMGLDVADVIKFSPEWGAHPEVALAAVAKSVCKVNSLEGKNPSDILYEEYPGLQAHVANQLRERGLDENGYELIPIHPWQFKHTIPTLYSEAIRKNEIVLIPDFRIRTAALMSFRSLAPVKKKNEGKHHIKTAVNIQTTGAVRTISPNSAENGPKISRILKDIQARESHFEGRFVILEERVTAYYSPSEETLTQEERRVLGANLATILRENPETRVQRGEISMPGSALLAVSPISGKPVAAELIEQFADVNGIADLETAAVSFIKKYSEVALPGFLTIVSRYGISLEGHLQNSVPVFRNGELVRMIVRDFGGIRILPERLVKQGFEAVFYPGSATITDDVQDMRNIICYSVIQNHFGELIAAIVRWLGIKERNLWEPVIEICRTIYRQLKNDPIIEQQAAEDEKVLFQQTIDLKAMATMRLLGDISHNTFAKVPNPLAEIAGGMQ</sequence>
<comment type="pathway">
    <text evidence="1">Siderophore biosynthesis.</text>
</comment>
<proteinExistence type="inferred from homology"/>
<comment type="caution">
    <text evidence="5">The sequence shown here is derived from an EMBL/GenBank/DDBJ whole genome shotgun (WGS) entry which is preliminary data.</text>
</comment>
<dbReference type="EMBL" id="BDUF01000044">
    <property type="protein sequence ID" value="GAX90010.1"/>
    <property type="molecule type" value="Genomic_DNA"/>
</dbReference>
<dbReference type="Pfam" id="PF06276">
    <property type="entry name" value="FhuF"/>
    <property type="match status" value="1"/>
</dbReference>
<dbReference type="AlphaFoldDB" id="A0A292YNG3"/>
<dbReference type="OrthoDB" id="2989563at2"/>
<keyword evidence="6" id="KW-1185">Reference proteome</keyword>
<gene>
    <name evidence="5" type="ORF">EFBL_1636</name>
</gene>
<dbReference type="Gene3D" id="1.10.510.40">
    <property type="match status" value="1"/>
</dbReference>
<comment type="similarity">
    <text evidence="2">Belongs to the IucA/IucC family.</text>
</comment>
<reference evidence="6" key="1">
    <citation type="submission" date="2017-07" db="EMBL/GenBank/DDBJ databases">
        <title>Draft genome sequence of Effusibacillus lacus strain skLN1.</title>
        <authorList>
            <person name="Watanabe M."/>
            <person name="Kojima H."/>
            <person name="Fukui M."/>
        </authorList>
    </citation>
    <scope>NUCLEOTIDE SEQUENCE [LARGE SCALE GENOMIC DNA]</scope>
    <source>
        <strain evidence="6">skLN1</strain>
    </source>
</reference>
<evidence type="ECO:0000259" key="4">
    <source>
        <dbReference type="Pfam" id="PF06276"/>
    </source>
</evidence>
<dbReference type="GO" id="GO:0019290">
    <property type="term" value="P:siderophore biosynthetic process"/>
    <property type="evidence" value="ECO:0007669"/>
    <property type="project" value="InterPro"/>
</dbReference>
<dbReference type="InterPro" id="IPR037455">
    <property type="entry name" value="LucA/IucC-like"/>
</dbReference>
<dbReference type="RefSeq" id="WP_096181718.1">
    <property type="nucleotide sequence ID" value="NZ_BDUF01000044.1"/>
</dbReference>
<evidence type="ECO:0000313" key="5">
    <source>
        <dbReference type="EMBL" id="GAX90010.1"/>
    </source>
</evidence>
<dbReference type="InterPro" id="IPR007310">
    <property type="entry name" value="Aerobactin_biosyn_IucA/IucC_N"/>
</dbReference>
<dbReference type="InterPro" id="IPR022770">
    <property type="entry name" value="IucA/IucC-like_C"/>
</dbReference>
<feature type="domain" description="Aerobactin siderophore biosynthesis IucA/IucC-like C-terminal" evidence="4">
    <location>
        <begin position="482"/>
        <end position="643"/>
    </location>
</feature>